<dbReference type="AlphaFoldDB" id="A0A2V2YT96"/>
<name>A0A2V2YT96_9BACL</name>
<reference evidence="2 3" key="1">
    <citation type="submission" date="2018-05" db="EMBL/GenBank/DDBJ databases">
        <title>Genomic Encyclopedia of Type Strains, Phase III (KMG-III): the genomes of soil and plant-associated and newly described type strains.</title>
        <authorList>
            <person name="Whitman W."/>
        </authorList>
    </citation>
    <scope>NUCLEOTIDE SEQUENCE [LARGE SCALE GENOMIC DNA]</scope>
    <source>
        <strain evidence="2 3">CECT 5696</strain>
    </source>
</reference>
<protein>
    <submittedName>
        <fullName evidence="2">Glycosyl transferase family 1</fullName>
    </submittedName>
</protein>
<evidence type="ECO:0000313" key="3">
    <source>
        <dbReference type="Proteomes" id="UP000246635"/>
    </source>
</evidence>
<feature type="domain" description="Spore protein YkvP/CgeB glycosyl transferase-like" evidence="1">
    <location>
        <begin position="165"/>
        <end position="300"/>
    </location>
</feature>
<dbReference type="GO" id="GO:0016740">
    <property type="term" value="F:transferase activity"/>
    <property type="evidence" value="ECO:0007669"/>
    <property type="project" value="UniProtKB-KW"/>
</dbReference>
<evidence type="ECO:0000313" key="2">
    <source>
        <dbReference type="EMBL" id="PWW02769.1"/>
    </source>
</evidence>
<keyword evidence="3" id="KW-1185">Reference proteome</keyword>
<accession>A0A2V2YT96</accession>
<dbReference type="EMBL" id="QGTQ01000008">
    <property type="protein sequence ID" value="PWW02769.1"/>
    <property type="molecule type" value="Genomic_DNA"/>
</dbReference>
<dbReference type="OrthoDB" id="5121913at2"/>
<dbReference type="Pfam" id="PF13524">
    <property type="entry name" value="Glyco_trans_1_2"/>
    <property type="match status" value="1"/>
</dbReference>
<evidence type="ECO:0000259" key="1">
    <source>
        <dbReference type="Pfam" id="PF13524"/>
    </source>
</evidence>
<comment type="caution">
    <text evidence="2">The sequence shown here is derived from an EMBL/GenBank/DDBJ whole genome shotgun (WGS) entry which is preliminary data.</text>
</comment>
<gene>
    <name evidence="2" type="ORF">DFQ01_10845</name>
</gene>
<proteinExistence type="predicted"/>
<keyword evidence="2" id="KW-0808">Transferase</keyword>
<organism evidence="2 3">
    <name type="scientific">Paenibacillus cellulosilyticus</name>
    <dbReference type="NCBI Taxonomy" id="375489"/>
    <lineage>
        <taxon>Bacteria</taxon>
        <taxon>Bacillati</taxon>
        <taxon>Bacillota</taxon>
        <taxon>Bacilli</taxon>
        <taxon>Bacillales</taxon>
        <taxon>Paenibacillaceae</taxon>
        <taxon>Paenibacillus</taxon>
    </lineage>
</organism>
<dbReference type="RefSeq" id="WP_110044255.1">
    <property type="nucleotide sequence ID" value="NZ_CP054612.1"/>
</dbReference>
<sequence length="309" mass="37011">MNKLNVLFITEDFSRYVQRSIVYLCHALADLVNLTVWHEAGPITDILQQLRERPDYILLNDLRKEHTPLIDGLANIDIPLGAILHDPHFMKDKRKEFYNLNHVKHIFTIYRDPFLKWYPEFVDQMHWFPHFAETAIFRDYKLERDIDFMLLGCTVPKYYPLRKSMLEHMRHREGFFHREHPGYRNFTTEEDVELLVDRSYALAINRAKIFLSCDSIFHYPLRKYFEVLACRTLLLAPASQELFDLGFVPGIHFVDVTEQDYEEKADYYLMNEAERRRIADAGFELIHGRHSVKQRAKQFFDFIQQSMQE</sequence>
<dbReference type="InterPro" id="IPR055259">
    <property type="entry name" value="YkvP/CgeB_Glyco_trans-like"/>
</dbReference>
<dbReference type="Proteomes" id="UP000246635">
    <property type="component" value="Unassembled WGS sequence"/>
</dbReference>